<feature type="transmembrane region" description="Helical" evidence="9">
    <location>
        <begin position="532"/>
        <end position="551"/>
    </location>
</feature>
<feature type="transmembrane region" description="Helical" evidence="9">
    <location>
        <begin position="112"/>
        <end position="131"/>
    </location>
</feature>
<dbReference type="Pfam" id="PF12399">
    <property type="entry name" value="BCA_ABC_TP_C"/>
    <property type="match status" value="1"/>
</dbReference>
<evidence type="ECO:0000259" key="10">
    <source>
        <dbReference type="PROSITE" id="PS50893"/>
    </source>
</evidence>
<feature type="transmembrane region" description="Helical" evidence="9">
    <location>
        <begin position="325"/>
        <end position="342"/>
    </location>
</feature>
<sequence>MSDHFVFLALGLGNGAVYAALGLALVMTFRSSGVVNFATGAIALYVAYTYGFLRKGELLNPIPGMPTTVDLGGPWGFVPALALSLLIAAVLGVVLYGLVFRLVRNAPPVAKAVVSIGVMLVVQALLALRVGTTPVSVKPILPNGALTVAGMRIPQDRLWFAVLMIAMTVVLVCLFRYTRFGLATRAAAESEKGALVSGLSPDRIAFGNWALSTVVAGIGGILIAPIVPLVPVSYSLFVIPALAAALVGNFTAMGVTVAAGFAIGMLQSEMTHLQATVDWFPQSGMAELVPLVLILAFLVVRGKPLPTRGAIVKSSLGRAPRPRRILLPTLIGVVVAILALTLTSGSYRAAVIVSLVLAVIGLSQVVVTGFAGQISLAQLPLAGVGAFTLSRLTTDWGIPFPLAPILGALAATVIGVVVGLPALRIRGLPVTVVTLALAVFLEFVWFRNTDLNGGMQGAQVEPPSLFGIDLSIGSGAGYPRVAFGFLCLAVLVIVAVAVAKLRTGRLGAAMLAVRADERAAAASGIDVSRTKLLAFGIGAFIAGLGGSLMAYQQTVVTAESYTTIGGIALFAMIYIAGVTLVSGGILSGVLGAGGLMFILLDRLLGFADYYAIIGGVLLTFTVISYPEGIAGHFAERIARLQAAFRARSGRPEKTDVAVPIDTQAELSTMLSGGPEGAVVLTADGLTVTHGAVTALADFSIEVRSGEIVGLIGPNGAGKTTCIDALSGFADAAGAVTLEGRRIDGLVPHRRSRLGLGRTFQDMSLYEDLSVRENVAVGTFTAGPRAGKAGGPWIDTLFRILDLETCADDPVAELSQGRKQLVSVARALAGRPRMLLLDEPAAGLASAESRWLGEKLRAVRDAGVTVLIVDHDMDLVLELCDRIVVLDLGRIIADGTPDEIRGNPAVVAAYLGATREGAGELMATASEGELMTTAKAEAGS</sequence>
<dbReference type="Gene3D" id="3.40.50.300">
    <property type="entry name" value="P-loop containing nucleotide triphosphate hydrolases"/>
    <property type="match status" value="1"/>
</dbReference>
<feature type="transmembrane region" description="Helical" evidence="9">
    <location>
        <begin position="158"/>
        <end position="177"/>
    </location>
</feature>
<keyword evidence="8 9" id="KW-0472">Membrane</keyword>
<dbReference type="InterPro" id="IPR032823">
    <property type="entry name" value="BCA_ABC_TP_C"/>
</dbReference>
<evidence type="ECO:0000256" key="4">
    <source>
        <dbReference type="ARBA" id="ARBA00022692"/>
    </source>
</evidence>
<evidence type="ECO:0000313" key="11">
    <source>
        <dbReference type="EMBL" id="TWH16990.1"/>
    </source>
</evidence>
<comment type="caution">
    <text evidence="11">The sequence shown here is derived from an EMBL/GenBank/DDBJ whole genome shotgun (WGS) entry which is preliminary data.</text>
</comment>
<dbReference type="PANTHER" id="PTHR45772:SF4">
    <property type="entry name" value="ABC TRANSPORTER ATP-BINDING PROTEIN"/>
    <property type="match status" value="1"/>
</dbReference>
<keyword evidence="3" id="KW-1003">Cell membrane</keyword>
<feature type="transmembrane region" description="Helical" evidence="9">
    <location>
        <begin position="6"/>
        <end position="27"/>
    </location>
</feature>
<dbReference type="PROSITE" id="PS50893">
    <property type="entry name" value="ABC_TRANSPORTER_2"/>
    <property type="match status" value="1"/>
</dbReference>
<dbReference type="Pfam" id="PF02653">
    <property type="entry name" value="BPD_transp_2"/>
    <property type="match status" value="2"/>
</dbReference>
<keyword evidence="7 9" id="KW-1133">Transmembrane helix</keyword>
<dbReference type="Proteomes" id="UP000317573">
    <property type="component" value="Unassembled WGS sequence"/>
</dbReference>
<dbReference type="InterPro" id="IPR001851">
    <property type="entry name" value="ABC_transp_permease"/>
</dbReference>
<dbReference type="PANTHER" id="PTHR45772">
    <property type="entry name" value="CONSERVED COMPONENT OF ABC TRANSPORTER FOR NATURAL AMINO ACIDS-RELATED"/>
    <property type="match status" value="1"/>
</dbReference>
<dbReference type="InterPro" id="IPR051120">
    <property type="entry name" value="ABC_AA/LPS_Transport"/>
</dbReference>
<dbReference type="CDD" id="cd03219">
    <property type="entry name" value="ABC_Mj1267_LivG_branched"/>
    <property type="match status" value="1"/>
</dbReference>
<evidence type="ECO:0000256" key="7">
    <source>
        <dbReference type="ARBA" id="ARBA00022989"/>
    </source>
</evidence>
<evidence type="ECO:0000256" key="1">
    <source>
        <dbReference type="ARBA" id="ARBA00004651"/>
    </source>
</evidence>
<dbReference type="GO" id="GO:0015658">
    <property type="term" value="F:branched-chain amino acid transmembrane transporter activity"/>
    <property type="evidence" value="ECO:0007669"/>
    <property type="project" value="InterPro"/>
</dbReference>
<dbReference type="GO" id="GO:0005524">
    <property type="term" value="F:ATP binding"/>
    <property type="evidence" value="ECO:0007669"/>
    <property type="project" value="UniProtKB-KW"/>
</dbReference>
<dbReference type="CDD" id="cd06581">
    <property type="entry name" value="TM_PBP1_LivM_like"/>
    <property type="match status" value="1"/>
</dbReference>
<feature type="transmembrane region" description="Helical" evidence="9">
    <location>
        <begin position="607"/>
        <end position="626"/>
    </location>
</feature>
<reference evidence="11 12" key="1">
    <citation type="submission" date="2019-07" db="EMBL/GenBank/DDBJ databases">
        <title>Genome sequencing of lignin-degrading bacterial isolates.</title>
        <authorList>
            <person name="Gladden J."/>
        </authorList>
    </citation>
    <scope>NUCLEOTIDE SEQUENCE [LARGE SCALE GENOMIC DNA]</scope>
    <source>
        <strain evidence="11 12">J45</strain>
    </source>
</reference>
<keyword evidence="4 9" id="KW-0812">Transmembrane</keyword>
<dbReference type="InterPro" id="IPR027417">
    <property type="entry name" value="P-loop_NTPase"/>
</dbReference>
<dbReference type="GO" id="GO:0016887">
    <property type="term" value="F:ATP hydrolysis activity"/>
    <property type="evidence" value="ECO:0007669"/>
    <property type="project" value="InterPro"/>
</dbReference>
<feature type="transmembrane region" description="Helical" evidence="9">
    <location>
        <begin position="349"/>
        <end position="376"/>
    </location>
</feature>
<evidence type="ECO:0000313" key="12">
    <source>
        <dbReference type="Proteomes" id="UP000317573"/>
    </source>
</evidence>
<dbReference type="SUPFAM" id="SSF52540">
    <property type="entry name" value="P-loop containing nucleoside triphosphate hydrolases"/>
    <property type="match status" value="1"/>
</dbReference>
<dbReference type="Pfam" id="PF00005">
    <property type="entry name" value="ABC_tran"/>
    <property type="match status" value="1"/>
</dbReference>
<dbReference type="InterPro" id="IPR003439">
    <property type="entry name" value="ABC_transporter-like_ATP-bd"/>
</dbReference>
<feature type="transmembrane region" description="Helical" evidence="9">
    <location>
        <begin position="427"/>
        <end position="446"/>
    </location>
</feature>
<feature type="transmembrane region" description="Helical" evidence="9">
    <location>
        <begin position="284"/>
        <end position="305"/>
    </location>
</feature>
<accession>A0A562E590</accession>
<dbReference type="InterPro" id="IPR003593">
    <property type="entry name" value="AAA+_ATPase"/>
</dbReference>
<dbReference type="GO" id="GO:0005886">
    <property type="term" value="C:plasma membrane"/>
    <property type="evidence" value="ECO:0007669"/>
    <property type="project" value="UniProtKB-SubCell"/>
</dbReference>
<dbReference type="InterPro" id="IPR043428">
    <property type="entry name" value="LivM-like"/>
</dbReference>
<gene>
    <name evidence="11" type="ORF">L618_000200000710</name>
</gene>
<comment type="subcellular location">
    <subcellularLocation>
        <location evidence="1">Cell membrane</location>
        <topology evidence="1">Multi-pass membrane protein</topology>
    </subcellularLocation>
</comment>
<feature type="transmembrane region" description="Helical" evidence="9">
    <location>
        <begin position="481"/>
        <end position="501"/>
    </location>
</feature>
<keyword evidence="5" id="KW-0547">Nucleotide-binding</keyword>
<feature type="transmembrane region" description="Helical" evidence="9">
    <location>
        <begin position="209"/>
        <end position="230"/>
    </location>
</feature>
<name>A0A562E590_RHORH</name>
<evidence type="ECO:0000256" key="3">
    <source>
        <dbReference type="ARBA" id="ARBA00022475"/>
    </source>
</evidence>
<dbReference type="EMBL" id="VLJT01000017">
    <property type="protein sequence ID" value="TWH16990.1"/>
    <property type="molecule type" value="Genomic_DNA"/>
</dbReference>
<organism evidence="11 12">
    <name type="scientific">Rhodococcus rhodochrous J45</name>
    <dbReference type="NCBI Taxonomy" id="935266"/>
    <lineage>
        <taxon>Bacteria</taxon>
        <taxon>Bacillati</taxon>
        <taxon>Actinomycetota</taxon>
        <taxon>Actinomycetes</taxon>
        <taxon>Mycobacteriales</taxon>
        <taxon>Nocardiaceae</taxon>
        <taxon>Rhodococcus</taxon>
    </lineage>
</organism>
<evidence type="ECO:0000256" key="9">
    <source>
        <dbReference type="SAM" id="Phobius"/>
    </source>
</evidence>
<protein>
    <submittedName>
        <fullName evidence="11">ABC-type branched-subunit amino acid transport system ATPase component</fullName>
    </submittedName>
</protein>
<dbReference type="RefSeq" id="WP_145691682.1">
    <property type="nucleotide sequence ID" value="NZ_VLJT01000017.1"/>
</dbReference>
<dbReference type="CDD" id="cd06582">
    <property type="entry name" value="TM_PBP1_LivH_like"/>
    <property type="match status" value="1"/>
</dbReference>
<evidence type="ECO:0000256" key="6">
    <source>
        <dbReference type="ARBA" id="ARBA00022840"/>
    </source>
</evidence>
<keyword evidence="2" id="KW-0813">Transport</keyword>
<feature type="transmembrane region" description="Helical" evidence="9">
    <location>
        <begin position="236"/>
        <end position="263"/>
    </location>
</feature>
<evidence type="ECO:0000256" key="2">
    <source>
        <dbReference type="ARBA" id="ARBA00022448"/>
    </source>
</evidence>
<evidence type="ECO:0000256" key="5">
    <source>
        <dbReference type="ARBA" id="ARBA00022741"/>
    </source>
</evidence>
<feature type="transmembrane region" description="Helical" evidence="9">
    <location>
        <begin position="396"/>
        <end position="420"/>
    </location>
</feature>
<keyword evidence="6" id="KW-0067">ATP-binding</keyword>
<dbReference type="AlphaFoldDB" id="A0A562E590"/>
<proteinExistence type="predicted"/>
<dbReference type="SMART" id="SM00382">
    <property type="entry name" value="AAA"/>
    <property type="match status" value="1"/>
</dbReference>
<feature type="domain" description="ABC transporter" evidence="10">
    <location>
        <begin position="680"/>
        <end position="912"/>
    </location>
</feature>
<feature type="transmembrane region" description="Helical" evidence="9">
    <location>
        <begin position="571"/>
        <end position="600"/>
    </location>
</feature>
<feature type="transmembrane region" description="Helical" evidence="9">
    <location>
        <begin position="34"/>
        <end position="53"/>
    </location>
</feature>
<evidence type="ECO:0000256" key="8">
    <source>
        <dbReference type="ARBA" id="ARBA00023136"/>
    </source>
</evidence>
<feature type="transmembrane region" description="Helical" evidence="9">
    <location>
        <begin position="73"/>
        <end position="100"/>
    </location>
</feature>